<proteinExistence type="predicted"/>
<gene>
    <name evidence="2" type="ORF">ABII15_39005</name>
</gene>
<accession>A0AAU8J5C6</accession>
<evidence type="ECO:0008006" key="3">
    <source>
        <dbReference type="Google" id="ProtNLM"/>
    </source>
</evidence>
<evidence type="ECO:0000256" key="1">
    <source>
        <dbReference type="SAM" id="MobiDB-lite"/>
    </source>
</evidence>
<name>A0AAU8J5C6_9ACTN</name>
<evidence type="ECO:0000313" key="2">
    <source>
        <dbReference type="EMBL" id="XCJ76021.1"/>
    </source>
</evidence>
<keyword evidence="2" id="KW-0614">Plasmid</keyword>
<dbReference type="RefSeq" id="WP_353947430.1">
    <property type="nucleotide sequence ID" value="NZ_CP159535.1"/>
</dbReference>
<feature type="region of interest" description="Disordered" evidence="1">
    <location>
        <begin position="48"/>
        <end position="72"/>
    </location>
</feature>
<dbReference type="EMBL" id="CP159535">
    <property type="protein sequence ID" value="XCJ76021.1"/>
    <property type="molecule type" value="Genomic_DNA"/>
</dbReference>
<protein>
    <recommendedName>
        <fullName evidence="3">RNA polymerase sigma-70 region 2 domain-containing protein</fullName>
    </recommendedName>
</protein>
<sequence>MDADTIVRLRLAAGYLKRTSNAAAEEVMQEAFHAVRASSKTCAGELDWRGEGSAFPPPGRDPRPAHLSTEENPHQFSAELARLLTDDRKGNADSTALRRIAELTELLEGEQPAQVWWQRAALQGDAVAIMMLVDD</sequence>
<organism evidence="2">
    <name type="scientific">Streptomyces tabacisoli</name>
    <dbReference type="NCBI Taxonomy" id="3156398"/>
    <lineage>
        <taxon>Bacteria</taxon>
        <taxon>Bacillati</taxon>
        <taxon>Actinomycetota</taxon>
        <taxon>Actinomycetes</taxon>
        <taxon>Kitasatosporales</taxon>
        <taxon>Streptomycetaceae</taxon>
        <taxon>Streptomyces</taxon>
    </lineage>
</organism>
<geneLocation type="plasmid" evidence="2">
    <name>punmamed1</name>
</geneLocation>
<reference evidence="2" key="1">
    <citation type="submission" date="2024-06" db="EMBL/GenBank/DDBJ databases">
        <title>Streptomyces sp. strain HUAS MG91 genome sequences.</title>
        <authorList>
            <person name="Mo P."/>
        </authorList>
    </citation>
    <scope>NUCLEOTIDE SEQUENCE</scope>
    <source>
        <strain evidence="2">HUAS MG91</strain>
        <plasmid evidence="2">punmamed1</plasmid>
    </source>
</reference>
<dbReference type="KEGG" id="stac:ABII15_39005"/>
<feature type="compositionally biased region" description="Basic and acidic residues" evidence="1">
    <location>
        <begin position="60"/>
        <end position="72"/>
    </location>
</feature>
<dbReference type="AlphaFoldDB" id="A0AAU8J5C6"/>